<evidence type="ECO:0000256" key="4">
    <source>
        <dbReference type="ARBA" id="ARBA00022759"/>
    </source>
</evidence>
<dbReference type="GO" id="GO:0003964">
    <property type="term" value="F:RNA-directed DNA polymerase activity"/>
    <property type="evidence" value="ECO:0007669"/>
    <property type="project" value="UniProtKB-KW"/>
</dbReference>
<dbReference type="InterPro" id="IPR041373">
    <property type="entry name" value="RT_RNaseH"/>
</dbReference>
<dbReference type="InterPro" id="IPR043502">
    <property type="entry name" value="DNA/RNA_pol_sf"/>
</dbReference>
<name>A0A392RQ24_9FABA</name>
<accession>A0A392RQ24</accession>
<dbReference type="PANTHER" id="PTHR37984:SF5">
    <property type="entry name" value="PROTEIN NYNRIN-LIKE"/>
    <property type="match status" value="1"/>
</dbReference>
<reference evidence="8 9" key="1">
    <citation type="journal article" date="2018" name="Front. Plant Sci.">
        <title>Red Clover (Trifolium pratense) and Zigzag Clover (T. medium) - A Picture of Genomic Similarities and Differences.</title>
        <authorList>
            <person name="Dluhosova J."/>
            <person name="Istvanek J."/>
            <person name="Nedelnik J."/>
            <person name="Repkova J."/>
        </authorList>
    </citation>
    <scope>NUCLEOTIDE SEQUENCE [LARGE SCALE GENOMIC DNA]</scope>
    <source>
        <strain evidence="9">cv. 10/8</strain>
        <tissue evidence="8">Leaf</tissue>
    </source>
</reference>
<protein>
    <recommendedName>
        <fullName evidence="7">Reverse transcriptase RNase H-like domain-containing protein</fullName>
    </recommendedName>
</protein>
<evidence type="ECO:0000256" key="6">
    <source>
        <dbReference type="ARBA" id="ARBA00022918"/>
    </source>
</evidence>
<evidence type="ECO:0000256" key="3">
    <source>
        <dbReference type="ARBA" id="ARBA00022722"/>
    </source>
</evidence>
<keyword evidence="6" id="KW-0695">RNA-directed DNA polymerase</keyword>
<dbReference type="SUPFAM" id="SSF56672">
    <property type="entry name" value="DNA/RNA polymerases"/>
    <property type="match status" value="1"/>
</dbReference>
<keyword evidence="9" id="KW-1185">Reference proteome</keyword>
<feature type="non-terminal residue" evidence="8">
    <location>
        <position position="68"/>
    </location>
</feature>
<evidence type="ECO:0000259" key="7">
    <source>
        <dbReference type="Pfam" id="PF17917"/>
    </source>
</evidence>
<dbReference type="InterPro" id="IPR050951">
    <property type="entry name" value="Retrovirus_Pol_polyprotein"/>
</dbReference>
<dbReference type="Gene3D" id="3.10.20.370">
    <property type="match status" value="1"/>
</dbReference>
<dbReference type="GO" id="GO:0016787">
    <property type="term" value="F:hydrolase activity"/>
    <property type="evidence" value="ECO:0007669"/>
    <property type="project" value="UniProtKB-KW"/>
</dbReference>
<keyword evidence="1" id="KW-0808">Transferase</keyword>
<proteinExistence type="predicted"/>
<keyword evidence="4" id="KW-0255">Endonuclease</keyword>
<keyword evidence="2" id="KW-0548">Nucleotidyltransferase</keyword>
<dbReference type="Proteomes" id="UP000265520">
    <property type="component" value="Unassembled WGS sequence"/>
</dbReference>
<organism evidence="8 9">
    <name type="scientific">Trifolium medium</name>
    <dbReference type="NCBI Taxonomy" id="97028"/>
    <lineage>
        <taxon>Eukaryota</taxon>
        <taxon>Viridiplantae</taxon>
        <taxon>Streptophyta</taxon>
        <taxon>Embryophyta</taxon>
        <taxon>Tracheophyta</taxon>
        <taxon>Spermatophyta</taxon>
        <taxon>Magnoliopsida</taxon>
        <taxon>eudicotyledons</taxon>
        <taxon>Gunneridae</taxon>
        <taxon>Pentapetalae</taxon>
        <taxon>rosids</taxon>
        <taxon>fabids</taxon>
        <taxon>Fabales</taxon>
        <taxon>Fabaceae</taxon>
        <taxon>Papilionoideae</taxon>
        <taxon>50 kb inversion clade</taxon>
        <taxon>NPAAA clade</taxon>
        <taxon>Hologalegina</taxon>
        <taxon>IRL clade</taxon>
        <taxon>Trifolieae</taxon>
        <taxon>Trifolium</taxon>
    </lineage>
</organism>
<evidence type="ECO:0000256" key="1">
    <source>
        <dbReference type="ARBA" id="ARBA00022679"/>
    </source>
</evidence>
<evidence type="ECO:0000313" key="9">
    <source>
        <dbReference type="Proteomes" id="UP000265520"/>
    </source>
</evidence>
<dbReference type="GO" id="GO:0004519">
    <property type="term" value="F:endonuclease activity"/>
    <property type="evidence" value="ECO:0007669"/>
    <property type="project" value="UniProtKB-KW"/>
</dbReference>
<evidence type="ECO:0000313" key="8">
    <source>
        <dbReference type="EMBL" id="MCI38194.1"/>
    </source>
</evidence>
<feature type="domain" description="Reverse transcriptase RNase H-like" evidence="7">
    <location>
        <begin position="1"/>
        <end position="67"/>
    </location>
</feature>
<dbReference type="EMBL" id="LXQA010252969">
    <property type="protein sequence ID" value="MCI38194.1"/>
    <property type="molecule type" value="Genomic_DNA"/>
</dbReference>
<keyword evidence="5" id="KW-0378">Hydrolase</keyword>
<evidence type="ECO:0000256" key="5">
    <source>
        <dbReference type="ARBA" id="ARBA00022801"/>
    </source>
</evidence>
<keyword evidence="3" id="KW-0540">Nuclease</keyword>
<evidence type="ECO:0000256" key="2">
    <source>
        <dbReference type="ARBA" id="ARBA00022695"/>
    </source>
</evidence>
<dbReference type="Pfam" id="PF17917">
    <property type="entry name" value="RT_RNaseH"/>
    <property type="match status" value="1"/>
</dbReference>
<dbReference type="AlphaFoldDB" id="A0A392RQ24"/>
<dbReference type="PANTHER" id="PTHR37984">
    <property type="entry name" value="PROTEIN CBG26694"/>
    <property type="match status" value="1"/>
</dbReference>
<comment type="caution">
    <text evidence="8">The sequence shown here is derived from an EMBL/GenBank/DDBJ whole genome shotgun (WGS) entry which is preliminary data.</text>
</comment>
<sequence length="68" mass="7862">MGAVLSQQGHPIAFFSKPFCPKMQRASTYVRELFAITSAVKKWRQYLLGHQFTILTDHHILKELMSQV</sequence>